<feature type="region of interest" description="Disordered" evidence="1">
    <location>
        <begin position="1"/>
        <end position="49"/>
    </location>
</feature>
<proteinExistence type="predicted"/>
<dbReference type="InterPro" id="IPR048800">
    <property type="entry name" value="Cac1-like_C"/>
</dbReference>
<feature type="domain" description="Chromatin assembly factor 1 subunit Cac1-like C-terminal" evidence="3">
    <location>
        <begin position="164"/>
        <end position="217"/>
    </location>
</feature>
<name>F0XNZ6_GROCL</name>
<evidence type="ECO:0000256" key="1">
    <source>
        <dbReference type="SAM" id="MobiDB-lite"/>
    </source>
</evidence>
<dbReference type="Proteomes" id="UP000007796">
    <property type="component" value="Unassembled WGS sequence"/>
</dbReference>
<feature type="compositionally biased region" description="Acidic residues" evidence="1">
    <location>
        <begin position="12"/>
        <end position="49"/>
    </location>
</feature>
<dbReference type="InParanoid" id="F0XNZ6"/>
<dbReference type="AlphaFoldDB" id="F0XNZ6"/>
<sequence length="227" mass="24386">MAKTELPLNYDYDSEAEWVDDGDGEDVDDLDDEEEEVEEDEEMSDFLDDSEDAVPLRAAFSGGMEPESTGLCWENQLRQAPLPIMDAYRMEFIMEALKPGGTGGAAKTPKPMAPPPVPTDALAALGASTAAQGGIGSNGANNILGAVGKADPKKAVVAAEFVGDFKKAIMQYSKLSKLGIVEILSAEFERCTKSQIKNSLEALAERTGSGQHKTWKLKDGVSLRERV</sequence>
<dbReference type="GeneID" id="25981125"/>
<gene>
    <name evidence="4" type="ORF">CMQ_7567</name>
</gene>
<evidence type="ECO:0000313" key="4">
    <source>
        <dbReference type="EMBL" id="EFX00565.1"/>
    </source>
</evidence>
<dbReference type="STRING" id="655863.F0XNZ6"/>
<dbReference type="HOGENOM" id="CLU_1219795_0_0_1"/>
<dbReference type="Pfam" id="PF21796">
    <property type="entry name" value="Cac1_C"/>
    <property type="match status" value="1"/>
</dbReference>
<dbReference type="eggNOG" id="KOG4364">
    <property type="taxonomic scope" value="Eukaryota"/>
</dbReference>
<dbReference type="Pfam" id="PF12253">
    <property type="entry name" value="CAF1A_dimeriz"/>
    <property type="match status" value="1"/>
</dbReference>
<dbReference type="OrthoDB" id="79480at2759"/>
<dbReference type="EMBL" id="GL629801">
    <property type="protein sequence ID" value="EFX00565.1"/>
    <property type="molecule type" value="Genomic_DNA"/>
</dbReference>
<dbReference type="RefSeq" id="XP_014170047.1">
    <property type="nucleotide sequence ID" value="XM_014314572.1"/>
</dbReference>
<protein>
    <submittedName>
        <fullName evidence="4">Chromatin assembly subunit-like protein</fullName>
    </submittedName>
</protein>
<dbReference type="InterPro" id="IPR022043">
    <property type="entry name" value="CAF1A_DD"/>
</dbReference>
<evidence type="ECO:0000259" key="2">
    <source>
        <dbReference type="Pfam" id="PF12253"/>
    </source>
</evidence>
<organism evidence="5">
    <name type="scientific">Grosmannia clavigera (strain kw1407 / UAMH 11150)</name>
    <name type="common">Blue stain fungus</name>
    <name type="synonym">Graphiocladiella clavigera</name>
    <dbReference type="NCBI Taxonomy" id="655863"/>
    <lineage>
        <taxon>Eukaryota</taxon>
        <taxon>Fungi</taxon>
        <taxon>Dikarya</taxon>
        <taxon>Ascomycota</taxon>
        <taxon>Pezizomycotina</taxon>
        <taxon>Sordariomycetes</taxon>
        <taxon>Sordariomycetidae</taxon>
        <taxon>Ophiostomatales</taxon>
        <taxon>Ophiostomataceae</taxon>
        <taxon>Leptographium</taxon>
    </lineage>
</organism>
<keyword evidence="5" id="KW-1185">Reference proteome</keyword>
<accession>F0XNZ6</accession>
<evidence type="ECO:0000259" key="3">
    <source>
        <dbReference type="Pfam" id="PF21796"/>
    </source>
</evidence>
<feature type="domain" description="Chromatin assembly factor 1 subunit A dimerization" evidence="2">
    <location>
        <begin position="2"/>
        <end position="42"/>
    </location>
</feature>
<reference evidence="4 5" key="1">
    <citation type="journal article" date="2011" name="Proc. Natl. Acad. Sci. U.S.A.">
        <title>Genome and transcriptome analyses of the mountain pine beetle-fungal symbiont Grosmannia clavigera, a lodgepole pine pathogen.</title>
        <authorList>
            <person name="DiGuistini S."/>
            <person name="Wang Y."/>
            <person name="Liao N.Y."/>
            <person name="Taylor G."/>
            <person name="Tanguay P."/>
            <person name="Feau N."/>
            <person name="Henrissat B."/>
            <person name="Chan S.K."/>
            <person name="Hesse-Orce U."/>
            <person name="Alamouti S.M."/>
            <person name="Tsui C.K.M."/>
            <person name="Docking R.T."/>
            <person name="Levasseur A."/>
            <person name="Haridas S."/>
            <person name="Robertson G."/>
            <person name="Birol I."/>
            <person name="Holt R.A."/>
            <person name="Marra M.A."/>
            <person name="Hamelin R.C."/>
            <person name="Hirst M."/>
            <person name="Jones S.J.M."/>
            <person name="Bohlmann J."/>
            <person name="Breuil C."/>
        </authorList>
    </citation>
    <scope>NUCLEOTIDE SEQUENCE [LARGE SCALE GENOMIC DNA]</scope>
    <source>
        <strain evidence="5">kw1407 / UAMH 11150</strain>
    </source>
</reference>
<evidence type="ECO:0000313" key="5">
    <source>
        <dbReference type="Proteomes" id="UP000007796"/>
    </source>
</evidence>